<evidence type="ECO:0000313" key="1">
    <source>
        <dbReference type="Proteomes" id="UP000235220"/>
    </source>
</evidence>
<dbReference type="Pfam" id="PF04640">
    <property type="entry name" value="PLATZ"/>
    <property type="match status" value="1"/>
</dbReference>
<dbReference type="Proteomes" id="UP000235220">
    <property type="component" value="Chromosome 7"/>
</dbReference>
<dbReference type="Pfam" id="PF00643">
    <property type="entry name" value="zf-B_box"/>
    <property type="match status" value="1"/>
</dbReference>
<protein>
    <submittedName>
        <fullName evidence="2">Uncharacterized protein LOC108995287</fullName>
    </submittedName>
</protein>
<dbReference type="Gene3D" id="3.30.160.60">
    <property type="entry name" value="Classic Zinc Finger"/>
    <property type="match status" value="1"/>
</dbReference>
<dbReference type="InterPro" id="IPR006734">
    <property type="entry name" value="PLATZ"/>
</dbReference>
<reference evidence="2" key="1">
    <citation type="submission" date="2025-08" db="UniProtKB">
        <authorList>
            <consortium name="RefSeq"/>
        </authorList>
    </citation>
    <scope>IDENTIFICATION</scope>
    <source>
        <tissue evidence="2">Leaves</tissue>
    </source>
</reference>
<dbReference type="AlphaFoldDB" id="A0A2I4F3Y5"/>
<dbReference type="InterPro" id="IPR000315">
    <property type="entry name" value="Znf_B-box"/>
</dbReference>
<sequence length="159" mass="17810">MAAVEVPKWLTSILDANFHDPCKEHKDKENTHFCLDCNGKVLCKTCKTQSSMHAGHKVLQVYKASHRAVLRIQDIGLLFDISDIHPYSINSYSIVFLRPRIKEANHAKSCMMDLSTLAAHGCAKTEVISSSFTREKGNRFTVFASRDGDPPKLTQMLSS</sequence>
<dbReference type="Gramene" id="Jr07_03030_p1">
    <property type="protein sequence ID" value="cds.Jr07_03030_p1"/>
    <property type="gene ID" value="Jr07_03030"/>
</dbReference>
<dbReference type="KEGG" id="jre:108995287"/>
<dbReference type="OrthoDB" id="1651905at2759"/>
<dbReference type="PANTHER" id="PTHR31065:SF98">
    <property type="entry name" value="PLATZ TRANSCRIPTION FACTOR FAMILY PROTEIN"/>
    <property type="match status" value="1"/>
</dbReference>
<dbReference type="STRING" id="51240.A0A2I4F3Y5"/>
<dbReference type="CDD" id="cd19756">
    <property type="entry name" value="Bbox2"/>
    <property type="match status" value="1"/>
</dbReference>
<gene>
    <name evidence="2" type="primary">LOC108995287</name>
</gene>
<dbReference type="GeneID" id="108995287"/>
<organism evidence="1 2">
    <name type="scientific">Juglans regia</name>
    <name type="common">English walnut</name>
    <dbReference type="NCBI Taxonomy" id="51240"/>
    <lineage>
        <taxon>Eukaryota</taxon>
        <taxon>Viridiplantae</taxon>
        <taxon>Streptophyta</taxon>
        <taxon>Embryophyta</taxon>
        <taxon>Tracheophyta</taxon>
        <taxon>Spermatophyta</taxon>
        <taxon>Magnoliopsida</taxon>
        <taxon>eudicotyledons</taxon>
        <taxon>Gunneridae</taxon>
        <taxon>Pentapetalae</taxon>
        <taxon>rosids</taxon>
        <taxon>fabids</taxon>
        <taxon>Fagales</taxon>
        <taxon>Juglandaceae</taxon>
        <taxon>Juglans</taxon>
    </lineage>
</organism>
<proteinExistence type="predicted"/>
<name>A0A2I4F3Y5_JUGRE</name>
<dbReference type="SUPFAM" id="SSF57845">
    <property type="entry name" value="B-box zinc-binding domain"/>
    <property type="match status" value="1"/>
</dbReference>
<accession>A0A2I4F3Y5</accession>
<evidence type="ECO:0000313" key="2">
    <source>
        <dbReference type="RefSeq" id="XP_018826366.1"/>
    </source>
</evidence>
<keyword evidence="1" id="KW-1185">Reference proteome</keyword>
<dbReference type="GO" id="GO:0008270">
    <property type="term" value="F:zinc ion binding"/>
    <property type="evidence" value="ECO:0007669"/>
    <property type="project" value="InterPro"/>
</dbReference>
<dbReference type="PANTHER" id="PTHR31065">
    <property type="entry name" value="PLATZ TRANSCRIPTION FACTOR FAMILY PROTEIN"/>
    <property type="match status" value="1"/>
</dbReference>
<dbReference type="RefSeq" id="XP_018826366.1">
    <property type="nucleotide sequence ID" value="XM_018970821.1"/>
</dbReference>